<organism evidence="12 13">
    <name type="scientific">Klebsormidium nitens</name>
    <name type="common">Green alga</name>
    <name type="synonym">Ulothrix nitens</name>
    <dbReference type="NCBI Taxonomy" id="105231"/>
    <lineage>
        <taxon>Eukaryota</taxon>
        <taxon>Viridiplantae</taxon>
        <taxon>Streptophyta</taxon>
        <taxon>Klebsormidiophyceae</taxon>
        <taxon>Klebsormidiales</taxon>
        <taxon>Klebsormidiaceae</taxon>
        <taxon>Klebsormidium</taxon>
    </lineage>
</organism>
<dbReference type="PANTHER" id="PTHR45651:SF12">
    <property type="entry name" value="CYCLIC NUCLEOTIDE-GATED ION CHANNEL 15-RELATED"/>
    <property type="match status" value="1"/>
</dbReference>
<evidence type="ECO:0000313" key="13">
    <source>
        <dbReference type="Proteomes" id="UP000054558"/>
    </source>
</evidence>
<feature type="transmembrane region" description="Helical" evidence="10">
    <location>
        <begin position="103"/>
        <end position="124"/>
    </location>
</feature>
<dbReference type="PRINTS" id="PR01463">
    <property type="entry name" value="EAGCHANLFMLY"/>
</dbReference>
<evidence type="ECO:0000256" key="6">
    <source>
        <dbReference type="ARBA" id="ARBA00023065"/>
    </source>
</evidence>
<dbReference type="Pfam" id="PF00520">
    <property type="entry name" value="Ion_trans"/>
    <property type="match status" value="1"/>
</dbReference>
<reference evidence="12 13" key="1">
    <citation type="journal article" date="2014" name="Nat. Commun.">
        <title>Klebsormidium flaccidum genome reveals primary factors for plant terrestrial adaptation.</title>
        <authorList>
            <person name="Hori K."/>
            <person name="Maruyama F."/>
            <person name="Fujisawa T."/>
            <person name="Togashi T."/>
            <person name="Yamamoto N."/>
            <person name="Seo M."/>
            <person name="Sato S."/>
            <person name="Yamada T."/>
            <person name="Mori H."/>
            <person name="Tajima N."/>
            <person name="Moriyama T."/>
            <person name="Ikeuchi M."/>
            <person name="Watanabe M."/>
            <person name="Wada H."/>
            <person name="Kobayashi K."/>
            <person name="Saito M."/>
            <person name="Masuda T."/>
            <person name="Sasaki-Sekimoto Y."/>
            <person name="Mashiguchi K."/>
            <person name="Awai K."/>
            <person name="Shimojima M."/>
            <person name="Masuda S."/>
            <person name="Iwai M."/>
            <person name="Nobusawa T."/>
            <person name="Narise T."/>
            <person name="Kondo S."/>
            <person name="Saito H."/>
            <person name="Sato R."/>
            <person name="Murakawa M."/>
            <person name="Ihara Y."/>
            <person name="Oshima-Yamada Y."/>
            <person name="Ohtaka K."/>
            <person name="Satoh M."/>
            <person name="Sonobe K."/>
            <person name="Ishii M."/>
            <person name="Ohtani R."/>
            <person name="Kanamori-Sato M."/>
            <person name="Honoki R."/>
            <person name="Miyazaki D."/>
            <person name="Mochizuki H."/>
            <person name="Umetsu J."/>
            <person name="Higashi K."/>
            <person name="Shibata D."/>
            <person name="Kamiya Y."/>
            <person name="Sato N."/>
            <person name="Nakamura Y."/>
            <person name="Tabata S."/>
            <person name="Ida S."/>
            <person name="Kurokawa K."/>
            <person name="Ohta H."/>
        </authorList>
    </citation>
    <scope>NUCLEOTIDE SEQUENCE [LARGE SCALE GENOMIC DNA]</scope>
    <source>
        <strain evidence="12 13">NIES-2285</strain>
    </source>
</reference>
<dbReference type="InterPro" id="IPR003938">
    <property type="entry name" value="K_chnl_volt-dep_EAG/ELK/ERG"/>
</dbReference>
<dbReference type="GO" id="GO:0005249">
    <property type="term" value="F:voltage-gated potassium channel activity"/>
    <property type="evidence" value="ECO:0007669"/>
    <property type="project" value="InterPro"/>
</dbReference>
<keyword evidence="3" id="KW-0813">Transport</keyword>
<evidence type="ECO:0000256" key="8">
    <source>
        <dbReference type="ARBA" id="ARBA00023286"/>
    </source>
</evidence>
<dbReference type="SMART" id="SM00100">
    <property type="entry name" value="cNMP"/>
    <property type="match status" value="1"/>
</dbReference>
<comment type="subcellular location">
    <subcellularLocation>
        <location evidence="1">Membrane</location>
        <topology evidence="1">Multi-pass membrane protein</topology>
    </subcellularLocation>
</comment>
<dbReference type="InterPro" id="IPR014710">
    <property type="entry name" value="RmlC-like_jellyroll"/>
</dbReference>
<accession>A0A1Y1HP60</accession>
<dbReference type="GO" id="GO:0016020">
    <property type="term" value="C:membrane"/>
    <property type="evidence" value="ECO:0007669"/>
    <property type="project" value="UniProtKB-SubCell"/>
</dbReference>
<keyword evidence="6" id="KW-0406">Ion transport</keyword>
<evidence type="ECO:0000259" key="11">
    <source>
        <dbReference type="PROSITE" id="PS50042"/>
    </source>
</evidence>
<dbReference type="Gene3D" id="2.60.120.10">
    <property type="entry name" value="Jelly Rolls"/>
    <property type="match status" value="1"/>
</dbReference>
<proteinExistence type="inferred from homology"/>
<comment type="similarity">
    <text evidence="2">Belongs to the cyclic nucleotide-gated cation channel (TC 1.A.1.5) family.</text>
</comment>
<dbReference type="InterPro" id="IPR005821">
    <property type="entry name" value="Ion_trans_dom"/>
</dbReference>
<protein>
    <submittedName>
        <fullName evidence="12">Cyclic nucleotide gated channel</fullName>
    </submittedName>
</protein>
<evidence type="ECO:0000256" key="10">
    <source>
        <dbReference type="SAM" id="Phobius"/>
    </source>
</evidence>
<keyword evidence="8" id="KW-1071">Ligand-gated ion channel</keyword>
<evidence type="ECO:0000313" key="12">
    <source>
        <dbReference type="EMBL" id="GAQ78761.1"/>
    </source>
</evidence>
<evidence type="ECO:0000256" key="3">
    <source>
        <dbReference type="ARBA" id="ARBA00022448"/>
    </source>
</evidence>
<dbReference type="InterPro" id="IPR000595">
    <property type="entry name" value="cNMP-bd_dom"/>
</dbReference>
<dbReference type="CDD" id="cd00038">
    <property type="entry name" value="CAP_ED"/>
    <property type="match status" value="1"/>
</dbReference>
<dbReference type="Gene3D" id="1.10.287.630">
    <property type="entry name" value="Helix hairpin bin"/>
    <property type="match status" value="1"/>
</dbReference>
<keyword evidence="5 10" id="KW-1133">Transmembrane helix</keyword>
<evidence type="ECO:0000256" key="7">
    <source>
        <dbReference type="ARBA" id="ARBA00023136"/>
    </source>
</evidence>
<keyword evidence="4 10" id="KW-0812">Transmembrane</keyword>
<dbReference type="PANTHER" id="PTHR45651">
    <property type="entry name" value="CYCLIC NUCLEOTIDE-GATED ION CHANNEL 15-RELATED-RELATED"/>
    <property type="match status" value="1"/>
</dbReference>
<dbReference type="Proteomes" id="UP000054558">
    <property type="component" value="Unassembled WGS sequence"/>
</dbReference>
<gene>
    <name evidence="12" type="ORF">KFL_000180440</name>
</gene>
<dbReference type="InterPro" id="IPR018490">
    <property type="entry name" value="cNMP-bd_dom_sf"/>
</dbReference>
<feature type="transmembrane region" description="Helical" evidence="10">
    <location>
        <begin position="191"/>
        <end position="213"/>
    </location>
</feature>
<dbReference type="STRING" id="105231.A0A1Y1HP60"/>
<dbReference type="AlphaFoldDB" id="A0A1Y1HP60"/>
<evidence type="ECO:0000256" key="2">
    <source>
        <dbReference type="ARBA" id="ARBA00010486"/>
    </source>
</evidence>
<dbReference type="OMA" id="SCWKAEC"/>
<feature type="transmembrane region" description="Helical" evidence="10">
    <location>
        <begin position="264"/>
        <end position="285"/>
    </location>
</feature>
<dbReference type="Gene3D" id="1.10.287.70">
    <property type="match status" value="1"/>
</dbReference>
<keyword evidence="9" id="KW-0407">Ion channel</keyword>
<feature type="domain" description="Cyclic nucleotide-binding" evidence="11">
    <location>
        <begin position="494"/>
        <end position="624"/>
    </location>
</feature>
<sequence length="657" mass="74979">MEEVKIAPLQREGSSSAEERLREWNPFLPFNVEKLPHQEARMANGGHLYDEPSLSVDQVAEEERSWLRRTRGSISSRIMSIREYKGAYIFDPGSYFIRQWSKVFVCSCLAAAFLDPLFFFLPVIDIAQPCVDFDWNFGVTITLLRSLTDLMYLLYIIIKFRTAYAPSLVFGRGELVRDPKKIAWRYLKTSLLLDVFAMLPLPQIVLWVILAHWNDGSASTGNNANYLRLIVAIQYIPRIIQVLPVQAAVIKPEGVVFETAWSGFVINLAMFLLAAHVTGSVWYVFGLERIDSCWRSFACNGTDVCPDHFSCGGATPINPNVVAVIQENCNNPAIAFGAIGTFDYGIYTPLILLIQSERGWQNYLYSLWWGLQQICSFGNNLNTSNFPGENILCIVVAIVGLVLFALLVGNIQTFLQSLSARLDEMRLQGRDTELWMRARQLPGDLRKRVRKHDRYTWEATSGVDEQGILEQLPEDLRRDIKRHLCIELVRKVTLFKALDDNAVDAVCERLKPRLYIKGSEVYREGDPVTRMLFVVRGTLSSITTNGNRTGFFNMLRLLPGDFAGEELLSWCLDSRAREALPKSTRTITAESPVEAFYLDADALKYVTTHFRRLHSRDLQNVLRYHSHHWRTKAAATIQVAWRHYKRRQASMRSNQAA</sequence>
<keyword evidence="7 10" id="KW-0472">Membrane</keyword>
<feature type="transmembrane region" description="Helical" evidence="10">
    <location>
        <begin position="391"/>
        <end position="411"/>
    </location>
</feature>
<evidence type="ECO:0000256" key="4">
    <source>
        <dbReference type="ARBA" id="ARBA00022692"/>
    </source>
</evidence>
<dbReference type="EMBL" id="DF236967">
    <property type="protein sequence ID" value="GAQ78761.1"/>
    <property type="molecule type" value="Genomic_DNA"/>
</dbReference>
<evidence type="ECO:0000256" key="9">
    <source>
        <dbReference type="ARBA" id="ARBA00023303"/>
    </source>
</evidence>
<dbReference type="SUPFAM" id="SSF51206">
    <property type="entry name" value="cAMP-binding domain-like"/>
    <property type="match status" value="1"/>
</dbReference>
<dbReference type="SUPFAM" id="SSF81324">
    <property type="entry name" value="Voltage-gated potassium channels"/>
    <property type="match status" value="1"/>
</dbReference>
<evidence type="ECO:0000256" key="1">
    <source>
        <dbReference type="ARBA" id="ARBA00004141"/>
    </source>
</evidence>
<dbReference type="OrthoDB" id="421226at2759"/>
<evidence type="ECO:0000256" key="5">
    <source>
        <dbReference type="ARBA" id="ARBA00022989"/>
    </source>
</evidence>
<keyword evidence="13" id="KW-1185">Reference proteome</keyword>
<name>A0A1Y1HP60_KLENI</name>
<dbReference type="PROSITE" id="PS50042">
    <property type="entry name" value="CNMP_BINDING_3"/>
    <property type="match status" value="1"/>
</dbReference>